<dbReference type="NCBIfam" id="TIGR00041">
    <property type="entry name" value="DTMP_kinase"/>
    <property type="match status" value="1"/>
</dbReference>
<evidence type="ECO:0000256" key="1">
    <source>
        <dbReference type="ARBA" id="ARBA00009776"/>
    </source>
</evidence>
<dbReference type="GO" id="GO:0006233">
    <property type="term" value="P:dTDP biosynthetic process"/>
    <property type="evidence" value="ECO:0007669"/>
    <property type="project" value="InterPro"/>
</dbReference>
<dbReference type="GO" id="GO:0004798">
    <property type="term" value="F:dTMP kinase activity"/>
    <property type="evidence" value="ECO:0007669"/>
    <property type="project" value="UniProtKB-UniRule"/>
</dbReference>
<dbReference type="GO" id="GO:0005524">
    <property type="term" value="F:ATP binding"/>
    <property type="evidence" value="ECO:0007669"/>
    <property type="project" value="UniProtKB-UniRule"/>
</dbReference>
<evidence type="ECO:0000256" key="3">
    <source>
        <dbReference type="ARBA" id="ARBA00017144"/>
    </source>
</evidence>
<keyword evidence="8 11" id="KW-0067">ATP-binding</keyword>
<dbReference type="CDD" id="cd01672">
    <property type="entry name" value="TMPK"/>
    <property type="match status" value="1"/>
</dbReference>
<evidence type="ECO:0000256" key="7">
    <source>
        <dbReference type="ARBA" id="ARBA00022777"/>
    </source>
</evidence>
<comment type="caution">
    <text evidence="11">Lacks conserved residue(s) required for the propagation of feature annotation.</text>
</comment>
<reference evidence="13 14" key="1">
    <citation type="journal article" date="2016" name="Nat. Commun.">
        <title>Thousands of microbial genomes shed light on interconnected biogeochemical processes in an aquifer system.</title>
        <authorList>
            <person name="Anantharaman K."/>
            <person name="Brown C.T."/>
            <person name="Hug L.A."/>
            <person name="Sharon I."/>
            <person name="Castelle C.J."/>
            <person name="Probst A.J."/>
            <person name="Thomas B.C."/>
            <person name="Singh A."/>
            <person name="Wilkins M.J."/>
            <person name="Karaoz U."/>
            <person name="Brodie E.L."/>
            <person name="Williams K.H."/>
            <person name="Hubbard S.S."/>
            <person name="Banfield J.F."/>
        </authorList>
    </citation>
    <scope>NUCLEOTIDE SEQUENCE [LARGE SCALE GENOMIC DNA]</scope>
</reference>
<evidence type="ECO:0000256" key="2">
    <source>
        <dbReference type="ARBA" id="ARBA00012980"/>
    </source>
</evidence>
<feature type="domain" description="Thymidylate kinase-like" evidence="12">
    <location>
        <begin position="10"/>
        <end position="199"/>
    </location>
</feature>
<evidence type="ECO:0000256" key="11">
    <source>
        <dbReference type="HAMAP-Rule" id="MF_00165"/>
    </source>
</evidence>
<keyword evidence="5 11" id="KW-0545">Nucleotide biosynthesis</keyword>
<evidence type="ECO:0000313" key="14">
    <source>
        <dbReference type="Proteomes" id="UP000176700"/>
    </source>
</evidence>
<evidence type="ECO:0000259" key="12">
    <source>
        <dbReference type="Pfam" id="PF02223"/>
    </source>
</evidence>
<dbReference type="GO" id="GO:0005829">
    <property type="term" value="C:cytosol"/>
    <property type="evidence" value="ECO:0007669"/>
    <property type="project" value="TreeGrafter"/>
</dbReference>
<organism evidence="13 14">
    <name type="scientific">Candidatus Ryanbacteria bacterium RIFCSPHIGHO2_01_45_13</name>
    <dbReference type="NCBI Taxonomy" id="1802112"/>
    <lineage>
        <taxon>Bacteria</taxon>
        <taxon>Candidatus Ryaniibacteriota</taxon>
    </lineage>
</organism>
<dbReference type="FunFam" id="3.40.50.300:FF:000225">
    <property type="entry name" value="Thymidylate kinase"/>
    <property type="match status" value="1"/>
</dbReference>
<dbReference type="PANTHER" id="PTHR10344">
    <property type="entry name" value="THYMIDYLATE KINASE"/>
    <property type="match status" value="1"/>
</dbReference>
<evidence type="ECO:0000256" key="6">
    <source>
        <dbReference type="ARBA" id="ARBA00022741"/>
    </source>
</evidence>
<keyword evidence="7 11" id="KW-0418">Kinase</keyword>
<evidence type="ECO:0000256" key="9">
    <source>
        <dbReference type="ARBA" id="ARBA00048743"/>
    </source>
</evidence>
<dbReference type="Gene3D" id="3.40.50.300">
    <property type="entry name" value="P-loop containing nucleotide triphosphate hydrolases"/>
    <property type="match status" value="1"/>
</dbReference>
<comment type="function">
    <text evidence="10 11">Phosphorylation of dTMP to form dTDP in both de novo and salvage pathways of dTTP synthesis.</text>
</comment>
<keyword evidence="4 11" id="KW-0808">Transferase</keyword>
<dbReference type="GO" id="GO:0006235">
    <property type="term" value="P:dTTP biosynthetic process"/>
    <property type="evidence" value="ECO:0007669"/>
    <property type="project" value="UniProtKB-UniRule"/>
</dbReference>
<accession>A0A1G2FTF5</accession>
<dbReference type="GO" id="GO:0006227">
    <property type="term" value="P:dUDP biosynthetic process"/>
    <property type="evidence" value="ECO:0007669"/>
    <property type="project" value="TreeGrafter"/>
</dbReference>
<comment type="caution">
    <text evidence="13">The sequence shown here is derived from an EMBL/GenBank/DDBJ whole genome shotgun (WGS) entry which is preliminary data.</text>
</comment>
<evidence type="ECO:0000256" key="5">
    <source>
        <dbReference type="ARBA" id="ARBA00022727"/>
    </source>
</evidence>
<dbReference type="InterPro" id="IPR039430">
    <property type="entry name" value="Thymidylate_kin-like_dom"/>
</dbReference>
<protein>
    <recommendedName>
        <fullName evidence="3 11">Thymidylate kinase</fullName>
        <ecNumber evidence="2 11">2.7.4.9</ecNumber>
    </recommendedName>
    <alternativeName>
        <fullName evidence="11">dTMP kinase</fullName>
    </alternativeName>
</protein>
<dbReference type="EMBL" id="MHNI01000031">
    <property type="protein sequence ID" value="OGZ41369.1"/>
    <property type="molecule type" value="Genomic_DNA"/>
</dbReference>
<dbReference type="Proteomes" id="UP000176700">
    <property type="component" value="Unassembled WGS sequence"/>
</dbReference>
<dbReference type="SUPFAM" id="SSF52540">
    <property type="entry name" value="P-loop containing nucleoside triphosphate hydrolases"/>
    <property type="match status" value="1"/>
</dbReference>
<comment type="similarity">
    <text evidence="1 11">Belongs to the thymidylate kinase family.</text>
</comment>
<evidence type="ECO:0000256" key="10">
    <source>
        <dbReference type="ARBA" id="ARBA00057735"/>
    </source>
</evidence>
<sequence>MKGSKVFIVFEGGEFTGKTTQIKLLAEKLRAVGREVVVTKEPGGTPQGEKFKEQILSGTLSPKEELKLFLQDRRVHIENVIVPALSDGAIVLSDRFSDSTLAYQHYGRGLSLEFIEHEQHLVGGITVTPHLVLILDMSPQEAFKRAQLRGEEALSIFERENIFFHHRVREGFLQIAQTHPENHVIINAHQSRAAVARSIWETVEEKFIL</sequence>
<name>A0A1G2FTF5_9BACT</name>
<gene>
    <name evidence="11" type="primary">tmk</name>
    <name evidence="13" type="ORF">A2W41_01455</name>
</gene>
<evidence type="ECO:0000256" key="8">
    <source>
        <dbReference type="ARBA" id="ARBA00022840"/>
    </source>
</evidence>
<evidence type="ECO:0000313" key="13">
    <source>
        <dbReference type="EMBL" id="OGZ41369.1"/>
    </source>
</evidence>
<dbReference type="InterPro" id="IPR027417">
    <property type="entry name" value="P-loop_NTPase"/>
</dbReference>
<comment type="catalytic activity">
    <reaction evidence="9 11">
        <text>dTMP + ATP = dTDP + ADP</text>
        <dbReference type="Rhea" id="RHEA:13517"/>
        <dbReference type="ChEBI" id="CHEBI:30616"/>
        <dbReference type="ChEBI" id="CHEBI:58369"/>
        <dbReference type="ChEBI" id="CHEBI:63528"/>
        <dbReference type="ChEBI" id="CHEBI:456216"/>
        <dbReference type="EC" id="2.7.4.9"/>
    </reaction>
</comment>
<evidence type="ECO:0000256" key="4">
    <source>
        <dbReference type="ARBA" id="ARBA00022679"/>
    </source>
</evidence>
<dbReference type="EC" id="2.7.4.9" evidence="2 11"/>
<dbReference type="HAMAP" id="MF_00165">
    <property type="entry name" value="Thymidylate_kinase"/>
    <property type="match status" value="1"/>
</dbReference>
<proteinExistence type="inferred from homology"/>
<dbReference type="PANTHER" id="PTHR10344:SF4">
    <property type="entry name" value="UMP-CMP KINASE 2, MITOCHONDRIAL"/>
    <property type="match status" value="1"/>
</dbReference>
<dbReference type="InterPro" id="IPR018094">
    <property type="entry name" value="Thymidylate_kinase"/>
</dbReference>
<dbReference type="PROSITE" id="PS01331">
    <property type="entry name" value="THYMIDYLATE_KINASE"/>
    <property type="match status" value="1"/>
</dbReference>
<dbReference type="InterPro" id="IPR018095">
    <property type="entry name" value="Thymidylate_kin_CS"/>
</dbReference>
<dbReference type="AlphaFoldDB" id="A0A1G2FTF5"/>
<dbReference type="Pfam" id="PF02223">
    <property type="entry name" value="Thymidylate_kin"/>
    <property type="match status" value="1"/>
</dbReference>
<keyword evidence="6 11" id="KW-0547">Nucleotide-binding</keyword>